<evidence type="ECO:0000313" key="3">
    <source>
        <dbReference type="EMBL" id="QDU93171.1"/>
    </source>
</evidence>
<dbReference type="OrthoDB" id="285989at2"/>
<reference evidence="3 4" key="1">
    <citation type="submission" date="2019-02" db="EMBL/GenBank/DDBJ databases">
        <title>Deep-cultivation of Planctomycetes and their phenomic and genomic characterization uncovers novel biology.</title>
        <authorList>
            <person name="Wiegand S."/>
            <person name="Jogler M."/>
            <person name="Boedeker C."/>
            <person name="Pinto D."/>
            <person name="Vollmers J."/>
            <person name="Rivas-Marin E."/>
            <person name="Kohn T."/>
            <person name="Peeters S.H."/>
            <person name="Heuer A."/>
            <person name="Rast P."/>
            <person name="Oberbeckmann S."/>
            <person name="Bunk B."/>
            <person name="Jeske O."/>
            <person name="Meyerdierks A."/>
            <person name="Storesund J.E."/>
            <person name="Kallscheuer N."/>
            <person name="Luecker S."/>
            <person name="Lage O.M."/>
            <person name="Pohl T."/>
            <person name="Merkel B.J."/>
            <person name="Hornburger P."/>
            <person name="Mueller R.-W."/>
            <person name="Bruemmer F."/>
            <person name="Labrenz M."/>
            <person name="Spormann A.M."/>
            <person name="Op den Camp H."/>
            <person name="Overmann J."/>
            <person name="Amann R."/>
            <person name="Jetten M.S.M."/>
            <person name="Mascher T."/>
            <person name="Medema M.H."/>
            <person name="Devos D.P."/>
            <person name="Kaster A.-K."/>
            <person name="Ovreas L."/>
            <person name="Rohde M."/>
            <person name="Galperin M.Y."/>
            <person name="Jogler C."/>
        </authorList>
    </citation>
    <scope>NUCLEOTIDE SEQUENCE [LARGE SCALE GENOMIC DNA]</scope>
    <source>
        <strain evidence="3 4">Pla85_3_4</strain>
    </source>
</reference>
<dbReference type="Proteomes" id="UP000317648">
    <property type="component" value="Chromosome"/>
</dbReference>
<proteinExistence type="predicted"/>
<dbReference type="GO" id="GO:0004553">
    <property type="term" value="F:hydrolase activity, hydrolyzing O-glycosyl compounds"/>
    <property type="evidence" value="ECO:0007669"/>
    <property type="project" value="UniProtKB-ARBA"/>
</dbReference>
<dbReference type="AlphaFoldDB" id="A0A518DMX4"/>
<evidence type="ECO:0000256" key="1">
    <source>
        <dbReference type="ARBA" id="ARBA00022801"/>
    </source>
</evidence>
<keyword evidence="1 3" id="KW-0378">Hydrolase</keyword>
<protein>
    <submittedName>
        <fullName evidence="3">Glycosyl hydrolases family 2, sugar binding domain</fullName>
    </submittedName>
</protein>
<gene>
    <name evidence="3" type="ORF">Pla8534_09500</name>
</gene>
<dbReference type="InterPro" id="IPR008979">
    <property type="entry name" value="Galactose-bd-like_sf"/>
</dbReference>
<dbReference type="Gene3D" id="2.60.120.260">
    <property type="entry name" value="Galactose-binding domain-like"/>
    <property type="match status" value="1"/>
</dbReference>
<dbReference type="EMBL" id="CP036433">
    <property type="protein sequence ID" value="QDU93171.1"/>
    <property type="molecule type" value="Genomic_DNA"/>
</dbReference>
<feature type="domain" description="Beta-mannosidase-like galactose-binding" evidence="2">
    <location>
        <begin position="58"/>
        <end position="122"/>
    </location>
</feature>
<dbReference type="InterPro" id="IPR054593">
    <property type="entry name" value="Beta-mannosidase-like_N2"/>
</dbReference>
<accession>A0A518DMX4</accession>
<sequence length="171" mass="18745">MPHVIRLRGPWRYEALAHTQQLADGSIESQPIAPIVGRCQPPCDWEQDLGRAFRGRVRYERSFNKPTGLSAGDRVDLVIQKVDAFATVWLNGQRLGEFGGDEAFRRNVVDLLALQNLLAIEIDLPAQAREVPPLPRGDRPADAAGGLTGEVQLELFDGEPASRPVALTGNT</sequence>
<dbReference type="Pfam" id="PF22666">
    <property type="entry name" value="Glyco_hydro_2_N2"/>
    <property type="match status" value="1"/>
</dbReference>
<evidence type="ECO:0000259" key="2">
    <source>
        <dbReference type="Pfam" id="PF22666"/>
    </source>
</evidence>
<organism evidence="3 4">
    <name type="scientific">Lignipirellula cremea</name>
    <dbReference type="NCBI Taxonomy" id="2528010"/>
    <lineage>
        <taxon>Bacteria</taxon>
        <taxon>Pseudomonadati</taxon>
        <taxon>Planctomycetota</taxon>
        <taxon>Planctomycetia</taxon>
        <taxon>Pirellulales</taxon>
        <taxon>Pirellulaceae</taxon>
        <taxon>Lignipirellula</taxon>
    </lineage>
</organism>
<evidence type="ECO:0000313" key="4">
    <source>
        <dbReference type="Proteomes" id="UP000317648"/>
    </source>
</evidence>
<keyword evidence="4" id="KW-1185">Reference proteome</keyword>
<dbReference type="KEGG" id="lcre:Pla8534_09500"/>
<dbReference type="RefSeq" id="WP_145049744.1">
    <property type="nucleotide sequence ID" value="NZ_CP036433.1"/>
</dbReference>
<name>A0A518DMX4_9BACT</name>
<dbReference type="SUPFAM" id="SSF49785">
    <property type="entry name" value="Galactose-binding domain-like"/>
    <property type="match status" value="1"/>
</dbReference>